<evidence type="ECO:0000256" key="10">
    <source>
        <dbReference type="SAM" id="MobiDB-lite"/>
    </source>
</evidence>
<dbReference type="NCBIfam" id="TIGR01188">
    <property type="entry name" value="drrA"/>
    <property type="match status" value="1"/>
</dbReference>
<evidence type="ECO:0000256" key="1">
    <source>
        <dbReference type="ARBA" id="ARBA00004413"/>
    </source>
</evidence>
<dbReference type="Pfam" id="PF13732">
    <property type="entry name" value="DrrA1-3_C"/>
    <property type="match status" value="1"/>
</dbReference>
<keyword evidence="7" id="KW-0472">Membrane</keyword>
<evidence type="ECO:0000256" key="7">
    <source>
        <dbReference type="ARBA" id="ARBA00023136"/>
    </source>
</evidence>
<name>A0A2W5X0H1_9MICO</name>
<dbReference type="Pfam" id="PF00005">
    <property type="entry name" value="ABC_tran"/>
    <property type="match status" value="1"/>
</dbReference>
<evidence type="ECO:0000256" key="6">
    <source>
        <dbReference type="ARBA" id="ARBA00022967"/>
    </source>
</evidence>
<dbReference type="PROSITE" id="PS00211">
    <property type="entry name" value="ABC_TRANSPORTER_1"/>
    <property type="match status" value="1"/>
</dbReference>
<dbReference type="SUPFAM" id="SSF52540">
    <property type="entry name" value="P-loop containing nucleoside triphosphate hydrolases"/>
    <property type="match status" value="1"/>
</dbReference>
<keyword evidence="4" id="KW-0547">Nucleotide-binding</keyword>
<keyword evidence="8" id="KW-0046">Antibiotic resistance</keyword>
<evidence type="ECO:0000256" key="9">
    <source>
        <dbReference type="ARBA" id="ARBA00049985"/>
    </source>
</evidence>
<dbReference type="InterPro" id="IPR003593">
    <property type="entry name" value="AAA+_ATPase"/>
</dbReference>
<reference evidence="12 13" key="1">
    <citation type="submission" date="2018-06" db="EMBL/GenBank/DDBJ databases">
        <title>Whole genome sequencing of a novel hydrocarbon degrading bacterial strain, PW21 isolated from oil contaminated produced water sample.</title>
        <authorList>
            <person name="Nagkirti P."/>
            <person name="Shaikh A."/>
            <person name="Gowdaman V."/>
            <person name="Engineer A.E."/>
            <person name="Dagar S."/>
            <person name="Dhakephalkar P.K."/>
        </authorList>
    </citation>
    <scope>NUCLEOTIDE SEQUENCE [LARGE SCALE GENOMIC DNA]</scope>
    <source>
        <strain evidence="12 13">PW21</strain>
    </source>
</reference>
<proteinExistence type="inferred from homology"/>
<organism evidence="12 13">
    <name type="scientific">Xylanimonas oleitrophica</name>
    <dbReference type="NCBI Taxonomy" id="2607479"/>
    <lineage>
        <taxon>Bacteria</taxon>
        <taxon>Bacillati</taxon>
        <taxon>Actinomycetota</taxon>
        <taxon>Actinomycetes</taxon>
        <taxon>Micrococcales</taxon>
        <taxon>Promicromonosporaceae</taxon>
        <taxon>Xylanimonas</taxon>
    </lineage>
</organism>
<dbReference type="Gene3D" id="3.40.50.300">
    <property type="entry name" value="P-loop containing nucleotide triphosphate hydrolases"/>
    <property type="match status" value="1"/>
</dbReference>
<evidence type="ECO:0000256" key="3">
    <source>
        <dbReference type="ARBA" id="ARBA00022475"/>
    </source>
</evidence>
<keyword evidence="5 12" id="KW-0067">ATP-binding</keyword>
<feature type="compositionally biased region" description="Low complexity" evidence="10">
    <location>
        <begin position="351"/>
        <end position="360"/>
    </location>
</feature>
<dbReference type="RefSeq" id="WP_111250033.1">
    <property type="nucleotide sequence ID" value="NZ_QKWH01000002.1"/>
</dbReference>
<evidence type="ECO:0000256" key="2">
    <source>
        <dbReference type="ARBA" id="ARBA00022448"/>
    </source>
</evidence>
<dbReference type="PROSITE" id="PS50893">
    <property type="entry name" value="ABC_TRANSPORTER_2"/>
    <property type="match status" value="1"/>
</dbReference>
<dbReference type="GO" id="GO:0005524">
    <property type="term" value="F:ATP binding"/>
    <property type="evidence" value="ECO:0007669"/>
    <property type="project" value="UniProtKB-KW"/>
</dbReference>
<dbReference type="FunFam" id="3.40.50.300:FF:000589">
    <property type="entry name" value="ABC transporter, ATP-binding subunit"/>
    <property type="match status" value="1"/>
</dbReference>
<dbReference type="InterPro" id="IPR027417">
    <property type="entry name" value="P-loop_NTPase"/>
</dbReference>
<keyword evidence="13" id="KW-1185">Reference proteome</keyword>
<evidence type="ECO:0000256" key="4">
    <source>
        <dbReference type="ARBA" id="ARBA00022741"/>
    </source>
</evidence>
<keyword evidence="3" id="KW-1003">Cell membrane</keyword>
<sequence length="360" mass="37603">MSDLSPPLAVEASGLVKHFTSGKRTTKAVDGVDLAIPEGSVFGLLGPNGAGKTTIVRMLATLLAPDAGTARVLGHDVVREADAVRTAVGLTGQYASVDEDLTGVENLLMLARLFGFRGAAARRRVDGLLEAFGLTDAGGRQVKTYSGGMRRRIDLAASLVLAPRVLFLDEPTTGLDPRSRNQVWDIVRVLVEDGATVLLTTQYLEEADQLADQIAVIDHGTVIAQGTSSELKRSVGQGAVHLRVARPTDRARAAEITERLLGEVTLASDPHALSARVPDDGGAAVARLLPALHEAGVEVPEMSLGQPSLDEVFLALTGRPAEEDEPRDGTGGTGGSDDGAAGTDAGRRRATTTGTEEVAR</sequence>
<dbReference type="SMART" id="SM00382">
    <property type="entry name" value="AAA"/>
    <property type="match status" value="1"/>
</dbReference>
<evidence type="ECO:0000313" key="13">
    <source>
        <dbReference type="Proteomes" id="UP000248783"/>
    </source>
</evidence>
<gene>
    <name evidence="12" type="ORF">DNL40_04380</name>
</gene>
<dbReference type="AlphaFoldDB" id="A0A2W5X0H1"/>
<dbReference type="InterPro" id="IPR017871">
    <property type="entry name" value="ABC_transporter-like_CS"/>
</dbReference>
<protein>
    <submittedName>
        <fullName evidence="12">Daunorubicin/doxorubicin resistance ABC transporter ATP-binding protein DrrA</fullName>
    </submittedName>
</protein>
<dbReference type="PANTHER" id="PTHR42711">
    <property type="entry name" value="ABC TRANSPORTER ATP-BINDING PROTEIN"/>
    <property type="match status" value="1"/>
</dbReference>
<dbReference type="InterPro" id="IPR003439">
    <property type="entry name" value="ABC_transporter-like_ATP-bd"/>
</dbReference>
<evidence type="ECO:0000256" key="5">
    <source>
        <dbReference type="ARBA" id="ARBA00022840"/>
    </source>
</evidence>
<dbReference type="PANTHER" id="PTHR42711:SF19">
    <property type="entry name" value="DOXORUBICIN RESISTANCE ATP-BINDING PROTEIN DRRA"/>
    <property type="match status" value="1"/>
</dbReference>
<dbReference type="InterPro" id="IPR005894">
    <property type="entry name" value="DrrA"/>
</dbReference>
<evidence type="ECO:0000259" key="11">
    <source>
        <dbReference type="PROSITE" id="PS50893"/>
    </source>
</evidence>
<keyword evidence="6" id="KW-1278">Translocase</keyword>
<feature type="domain" description="ABC transporter" evidence="11">
    <location>
        <begin position="10"/>
        <end position="244"/>
    </location>
</feature>
<dbReference type="GO" id="GO:0005886">
    <property type="term" value="C:plasma membrane"/>
    <property type="evidence" value="ECO:0007669"/>
    <property type="project" value="UniProtKB-SubCell"/>
</dbReference>
<dbReference type="EMBL" id="QKWH01000002">
    <property type="protein sequence ID" value="PZR54176.1"/>
    <property type="molecule type" value="Genomic_DNA"/>
</dbReference>
<dbReference type="InterPro" id="IPR050763">
    <property type="entry name" value="ABC_transporter_ATP-binding"/>
</dbReference>
<comment type="subcellular location">
    <subcellularLocation>
        <location evidence="1">Cell membrane</location>
        <topology evidence="1">Peripheral membrane protein</topology>
        <orientation evidence="1">Cytoplasmic side</orientation>
    </subcellularLocation>
</comment>
<dbReference type="InterPro" id="IPR025302">
    <property type="entry name" value="DrrA1/2-like_C"/>
</dbReference>
<feature type="region of interest" description="Disordered" evidence="10">
    <location>
        <begin position="319"/>
        <end position="360"/>
    </location>
</feature>
<accession>A0A2W5X0H1</accession>
<dbReference type="GO" id="GO:0016887">
    <property type="term" value="F:ATP hydrolysis activity"/>
    <property type="evidence" value="ECO:0007669"/>
    <property type="project" value="InterPro"/>
</dbReference>
<dbReference type="Proteomes" id="UP000248783">
    <property type="component" value="Unassembled WGS sequence"/>
</dbReference>
<comment type="caution">
    <text evidence="12">The sequence shown here is derived from an EMBL/GenBank/DDBJ whole genome shotgun (WGS) entry which is preliminary data.</text>
</comment>
<dbReference type="GO" id="GO:0046677">
    <property type="term" value="P:response to antibiotic"/>
    <property type="evidence" value="ECO:0007669"/>
    <property type="project" value="UniProtKB-KW"/>
</dbReference>
<evidence type="ECO:0000256" key="8">
    <source>
        <dbReference type="ARBA" id="ARBA00023251"/>
    </source>
</evidence>
<keyword evidence="2" id="KW-0813">Transport</keyword>
<dbReference type="GO" id="GO:0043215">
    <property type="term" value="P:daunorubicin transport"/>
    <property type="evidence" value="ECO:0007669"/>
    <property type="project" value="InterPro"/>
</dbReference>
<dbReference type="GO" id="GO:1900753">
    <property type="term" value="P:doxorubicin transport"/>
    <property type="evidence" value="ECO:0007669"/>
    <property type="project" value="InterPro"/>
</dbReference>
<comment type="similarity">
    <text evidence="9">Belongs to the ABC transporter superfamily. Drug exporter-1 (DrugE1) (TC 3.A.1.105) family.</text>
</comment>
<evidence type="ECO:0000313" key="12">
    <source>
        <dbReference type="EMBL" id="PZR54176.1"/>
    </source>
</evidence>